<sequence length="198" mass="21852">MLAHYGFPVSQSFPLRVKAGDIVLFSHNRVHGVIIKVATSSRWNHIGVVMPGHLKPNNLRVLHATTAGVTIHSLAGTLNAWAKNKRVCMAFRRVLDAPTEDLKEIESILTNFYMSIEGRPYGNLGVMMKAVLHTNQESDLSTLFCSELVAACFKELGLLAKDTVSSNYVPGDFAKANFKLLKGSLSPVIKVHRPSDRR</sequence>
<dbReference type="PANTHER" id="PTHR47112:SF1">
    <property type="entry name" value="PX DOMAIN-CONTAINING PROTEIN"/>
    <property type="match status" value="1"/>
</dbReference>
<dbReference type="AlphaFoldDB" id="A0A6B2LGU4"/>
<organism evidence="1">
    <name type="scientific">Arcella intermedia</name>
    <dbReference type="NCBI Taxonomy" id="1963864"/>
    <lineage>
        <taxon>Eukaryota</taxon>
        <taxon>Amoebozoa</taxon>
        <taxon>Tubulinea</taxon>
        <taxon>Elardia</taxon>
        <taxon>Arcellinida</taxon>
        <taxon>Sphaerothecina</taxon>
        <taxon>Arcellidae</taxon>
        <taxon>Arcella</taxon>
    </lineage>
</organism>
<evidence type="ECO:0000313" key="1">
    <source>
        <dbReference type="EMBL" id="NDV36253.1"/>
    </source>
</evidence>
<dbReference type="SUPFAM" id="SSF54001">
    <property type="entry name" value="Cysteine proteinases"/>
    <property type="match status" value="1"/>
</dbReference>
<protein>
    <submittedName>
        <fullName evidence="1">Uncharacterized protein</fullName>
    </submittedName>
</protein>
<accession>A0A6B2LGU4</accession>
<reference evidence="1" key="1">
    <citation type="journal article" date="2020" name="J. Eukaryot. Microbiol.">
        <title>De novo Sequencing, Assembly and Annotation of the Transcriptome for the Free-Living Testate Amoeba Arcella intermedia.</title>
        <authorList>
            <person name="Ribeiro G.M."/>
            <person name="Porfirio-Sousa A.L."/>
            <person name="Maurer-Alcala X.X."/>
            <person name="Katz L.A."/>
            <person name="Lahr D.J.G."/>
        </authorList>
    </citation>
    <scope>NUCLEOTIDE SEQUENCE</scope>
</reference>
<dbReference type="InterPro" id="IPR024453">
    <property type="entry name" value="Peptidase_C92"/>
</dbReference>
<dbReference type="EMBL" id="GIBP01007284">
    <property type="protein sequence ID" value="NDV36253.1"/>
    <property type="molecule type" value="Transcribed_RNA"/>
</dbReference>
<proteinExistence type="predicted"/>
<dbReference type="Pfam" id="PF05708">
    <property type="entry name" value="Peptidase_C92"/>
    <property type="match status" value="1"/>
</dbReference>
<dbReference type="PANTHER" id="PTHR47112">
    <property type="entry name" value="PX DOMAIN-CONTAINING PROTEIN"/>
    <property type="match status" value="1"/>
</dbReference>
<dbReference type="Gene3D" id="3.90.1720.10">
    <property type="entry name" value="endopeptidase domain like (from Nostoc punctiforme)"/>
    <property type="match status" value="1"/>
</dbReference>
<name>A0A6B2LGU4_9EUKA</name>
<dbReference type="InterPro" id="IPR038765">
    <property type="entry name" value="Papain-like_cys_pep_sf"/>
</dbReference>